<comment type="caution">
    <text evidence="4">The sequence shown here is derived from an EMBL/GenBank/DDBJ whole genome shotgun (WGS) entry which is preliminary data.</text>
</comment>
<keyword evidence="2" id="KW-1133">Transmembrane helix</keyword>
<feature type="region of interest" description="Disordered" evidence="1">
    <location>
        <begin position="13"/>
        <end position="43"/>
    </location>
</feature>
<dbReference type="EMBL" id="JAEKNR010000061">
    <property type="protein sequence ID" value="MBJ7597470.1"/>
    <property type="molecule type" value="Genomic_DNA"/>
</dbReference>
<evidence type="ECO:0000313" key="5">
    <source>
        <dbReference type="Proteomes" id="UP000612893"/>
    </source>
</evidence>
<keyword evidence="2" id="KW-0472">Membrane</keyword>
<keyword evidence="2" id="KW-0812">Transmembrane</keyword>
<keyword evidence="5" id="KW-1185">Reference proteome</keyword>
<evidence type="ECO:0000313" key="4">
    <source>
        <dbReference type="EMBL" id="MBJ7597470.1"/>
    </source>
</evidence>
<protein>
    <submittedName>
        <fullName evidence="4">DUF4349 domain-containing protein</fullName>
    </submittedName>
</protein>
<evidence type="ECO:0000259" key="3">
    <source>
        <dbReference type="Pfam" id="PF14257"/>
    </source>
</evidence>
<dbReference type="Pfam" id="PF14257">
    <property type="entry name" value="DUF4349"/>
    <property type="match status" value="1"/>
</dbReference>
<feature type="domain" description="DUF4349" evidence="3">
    <location>
        <begin position="56"/>
        <end position="265"/>
    </location>
</feature>
<gene>
    <name evidence="4" type="ORF">JF922_05215</name>
</gene>
<dbReference type="Proteomes" id="UP000612893">
    <property type="component" value="Unassembled WGS sequence"/>
</dbReference>
<feature type="transmembrane region" description="Helical" evidence="2">
    <location>
        <begin position="240"/>
        <end position="264"/>
    </location>
</feature>
<name>A0A934N1X4_9BACT</name>
<dbReference type="InterPro" id="IPR025645">
    <property type="entry name" value="DUF4349"/>
</dbReference>
<dbReference type="AlphaFoldDB" id="A0A934N1X4"/>
<reference evidence="4" key="1">
    <citation type="submission" date="2020-10" db="EMBL/GenBank/DDBJ databases">
        <title>Ca. Dormibacterota MAGs.</title>
        <authorList>
            <person name="Montgomery K."/>
        </authorList>
    </citation>
    <scope>NUCLEOTIDE SEQUENCE [LARGE SCALE GENOMIC DNA]</scope>
    <source>
        <strain evidence="4">SC8812_S17_10</strain>
    </source>
</reference>
<evidence type="ECO:0000256" key="2">
    <source>
        <dbReference type="SAM" id="Phobius"/>
    </source>
</evidence>
<feature type="compositionally biased region" description="Polar residues" evidence="1">
    <location>
        <begin position="17"/>
        <end position="43"/>
    </location>
</feature>
<organism evidence="4 5">
    <name type="scientific">Candidatus Nephthysia bennettiae</name>
    <dbReference type="NCBI Taxonomy" id="3127016"/>
    <lineage>
        <taxon>Bacteria</taxon>
        <taxon>Bacillati</taxon>
        <taxon>Candidatus Dormiibacterota</taxon>
        <taxon>Candidatus Dormibacteria</taxon>
        <taxon>Candidatus Dormibacterales</taxon>
        <taxon>Candidatus Dormibacteraceae</taxon>
        <taxon>Candidatus Nephthysia</taxon>
    </lineage>
</organism>
<proteinExistence type="predicted"/>
<accession>A0A934N1X4</accession>
<evidence type="ECO:0000256" key="1">
    <source>
        <dbReference type="SAM" id="MobiDB-lite"/>
    </source>
</evidence>
<sequence length="281" mass="29607">MLLLLPLACGLERPSIPGQSHSTTGGQASKPAQGTAPKTSNDAVAQAPTAGIPEGQKVQRSAQLTLEVANGSFEKSLDRVVSLMRSQGGYVSGSDAVTDSGDRLRSGQVTFQVPADKFDATIGGLRQLGTAQSIRISGTDVSTQYVDFQARLRNAEAQRDAMLALLQQARSVTDVIQVQTQLGQITGQIEQLKGQIDYLDRTTAYATVAVTLREAAAAGADEWGLRTAAGQALHNFVNGIGVMLEVVGAIAPLLPLGLVGWLVVRRFRRRSSPQSSPESAA</sequence>